<gene>
    <name evidence="2" type="ORF">CSOJ01_12757</name>
</gene>
<feature type="region of interest" description="Disordered" evidence="1">
    <location>
        <begin position="1"/>
        <end position="177"/>
    </location>
</feature>
<name>A0A8H6IUY5_9PEZI</name>
<accession>A0A8H6IUY5</accession>
<dbReference type="EMBL" id="WIGN01000339">
    <property type="protein sequence ID" value="KAF6798203.1"/>
    <property type="molecule type" value="Genomic_DNA"/>
</dbReference>
<comment type="caution">
    <text evidence="2">The sequence shown here is derived from an EMBL/GenBank/DDBJ whole genome shotgun (WGS) entry which is preliminary data.</text>
</comment>
<feature type="compositionally biased region" description="Basic and acidic residues" evidence="1">
    <location>
        <begin position="330"/>
        <end position="345"/>
    </location>
</feature>
<dbReference type="AlphaFoldDB" id="A0A8H6IUY5"/>
<proteinExistence type="predicted"/>
<feature type="compositionally biased region" description="Basic and acidic residues" evidence="1">
    <location>
        <begin position="279"/>
        <end position="290"/>
    </location>
</feature>
<dbReference type="Proteomes" id="UP000652219">
    <property type="component" value="Unassembled WGS sequence"/>
</dbReference>
<feature type="region of interest" description="Disordered" evidence="1">
    <location>
        <begin position="194"/>
        <end position="378"/>
    </location>
</feature>
<feature type="compositionally biased region" description="Basic residues" evidence="1">
    <location>
        <begin position="346"/>
        <end position="359"/>
    </location>
</feature>
<sequence length="378" mass="39649">MDPNPAPGAVPAAAGVDKVPEAAAEDTKLETKPAEPAAAEAKPVQEKPTEGKPAAEKPAAEKPAEEKPAEEKPAEEKPAAEKPIDGKLVEENPIAEKPAEEKATEEKPVHEKPAEEKPAADKPAQDKPVAEKLAEDKEDGPTAPKETVAAPAADLDPSKDTLLRLPPSIDSTAANDGPITKAWLGEIRLTDWSQRNAEPDAAPAAAAAGAIKESVEEPVPAKDPAVEDEPTKEPIIDKPGAANGAKTKDVEMTGALNDVEPWGAGEREAAPQAVPPKTKTGEKRKADKLETNGTNGHNGASEEQIEEKPLEKKIKTGRPGRLPANGAAKAKKEAAKESHVKESPKKKVTLGHKVAKKVNKVLPPVGRTERKTRSQGPA</sequence>
<evidence type="ECO:0000256" key="1">
    <source>
        <dbReference type="SAM" id="MobiDB-lite"/>
    </source>
</evidence>
<keyword evidence="3" id="KW-1185">Reference proteome</keyword>
<evidence type="ECO:0000313" key="3">
    <source>
        <dbReference type="Proteomes" id="UP000652219"/>
    </source>
</evidence>
<protein>
    <submittedName>
        <fullName evidence="2">Uncharacterized protein</fullName>
    </submittedName>
</protein>
<evidence type="ECO:0000313" key="2">
    <source>
        <dbReference type="EMBL" id="KAF6798203.1"/>
    </source>
</evidence>
<feature type="compositionally biased region" description="Basic and acidic residues" evidence="1">
    <location>
        <begin position="97"/>
        <end position="135"/>
    </location>
</feature>
<reference evidence="2 3" key="1">
    <citation type="journal article" date="2020" name="Phytopathology">
        <title>Genome Sequence Resources of Colletotrichum truncatum, C. plurivorum, C. musicola, and C. sojae: Four Species Pathogenic to Soybean (Glycine max).</title>
        <authorList>
            <person name="Rogerio F."/>
            <person name="Boufleur T.R."/>
            <person name="Ciampi-Guillardi M."/>
            <person name="Sukno S.A."/>
            <person name="Thon M.R."/>
            <person name="Massola Junior N.S."/>
            <person name="Baroncelli R."/>
        </authorList>
    </citation>
    <scope>NUCLEOTIDE SEQUENCE [LARGE SCALE GENOMIC DNA]</scope>
    <source>
        <strain evidence="2 3">LFN0009</strain>
    </source>
</reference>
<organism evidence="2 3">
    <name type="scientific">Colletotrichum sojae</name>
    <dbReference type="NCBI Taxonomy" id="2175907"/>
    <lineage>
        <taxon>Eukaryota</taxon>
        <taxon>Fungi</taxon>
        <taxon>Dikarya</taxon>
        <taxon>Ascomycota</taxon>
        <taxon>Pezizomycotina</taxon>
        <taxon>Sordariomycetes</taxon>
        <taxon>Hypocreomycetidae</taxon>
        <taxon>Glomerellales</taxon>
        <taxon>Glomerellaceae</taxon>
        <taxon>Colletotrichum</taxon>
        <taxon>Colletotrichum orchidearum species complex</taxon>
    </lineage>
</organism>
<feature type="compositionally biased region" description="Low complexity" evidence="1">
    <location>
        <begin position="199"/>
        <end position="210"/>
    </location>
</feature>
<feature type="compositionally biased region" description="Basic and acidic residues" evidence="1">
    <location>
        <begin position="43"/>
        <end position="90"/>
    </location>
</feature>